<keyword evidence="5" id="KW-0408">Iron</keyword>
<comment type="cofactor">
    <cofactor evidence="1">
        <name>[4Fe-4S] cluster</name>
        <dbReference type="ChEBI" id="CHEBI:49883"/>
    </cofactor>
</comment>
<evidence type="ECO:0000256" key="3">
    <source>
        <dbReference type="ARBA" id="ARBA00022691"/>
    </source>
</evidence>
<dbReference type="PANTHER" id="PTHR11228:SF7">
    <property type="entry name" value="PQQA PEPTIDE CYCLASE"/>
    <property type="match status" value="1"/>
</dbReference>
<dbReference type="SFLD" id="SFLDG01386">
    <property type="entry name" value="main_SPASM_domain-containing"/>
    <property type="match status" value="1"/>
</dbReference>
<dbReference type="GO" id="GO:0046872">
    <property type="term" value="F:metal ion binding"/>
    <property type="evidence" value="ECO:0007669"/>
    <property type="project" value="UniProtKB-KW"/>
</dbReference>
<keyword evidence="3" id="KW-0949">S-adenosyl-L-methionine</keyword>
<sequence>MMKQAKIDDIYVWGYNNNKPISLTIELNTTCNWNCIHCYIPKHVNNGLNTDVITKAIYDTRELGGYDLVLTGGEIFLREDLLTIINYARTLGMSVSLLSNASLLEEKTVNELKKLNIRSFSSTIFSIHHGIHDSITMRKGSLEKTLDGIKLLKRFGIPVEIKTPILSINKGEYRMVKQYAEKNKFSFTCSPCVFPMTDGSKDPLKYSLSCEDLLDVIKDIDQLNKVTYGVYNSDEDICRVIRYSLFINSNGDVNPCASFPLKVGNVLEKSIKEIWYDSKYYGIRTLKRNRQNECNSCEISNYCNSCPGIAFLEKHNYLACSDINKNIARARSFASNFYTTH</sequence>
<evidence type="ECO:0000256" key="5">
    <source>
        <dbReference type="ARBA" id="ARBA00023004"/>
    </source>
</evidence>
<dbReference type="Gene3D" id="3.20.20.70">
    <property type="entry name" value="Aldolase class I"/>
    <property type="match status" value="1"/>
</dbReference>
<dbReference type="PIRSF" id="PIRSF037420">
    <property type="entry name" value="PQQ_syn_pqqE"/>
    <property type="match status" value="1"/>
</dbReference>
<dbReference type="InterPro" id="IPR013785">
    <property type="entry name" value="Aldolase_TIM"/>
</dbReference>
<comment type="caution">
    <text evidence="8">The sequence shown here is derived from an EMBL/GenBank/DDBJ whole genome shotgun (WGS) entry which is preliminary data.</text>
</comment>
<proteinExistence type="predicted"/>
<dbReference type="SFLD" id="SFLDS00029">
    <property type="entry name" value="Radical_SAM"/>
    <property type="match status" value="1"/>
</dbReference>
<dbReference type="InterPro" id="IPR017200">
    <property type="entry name" value="PqqE-like"/>
</dbReference>
<dbReference type="GO" id="GO:0051539">
    <property type="term" value="F:4 iron, 4 sulfur cluster binding"/>
    <property type="evidence" value="ECO:0007669"/>
    <property type="project" value="UniProtKB-KW"/>
</dbReference>
<evidence type="ECO:0000313" key="8">
    <source>
        <dbReference type="EMBL" id="PNH17882.1"/>
    </source>
</evidence>
<dbReference type="SFLD" id="SFLDG01067">
    <property type="entry name" value="SPASM/twitch_domain_containing"/>
    <property type="match status" value="1"/>
</dbReference>
<dbReference type="InterPro" id="IPR058240">
    <property type="entry name" value="rSAM_sf"/>
</dbReference>
<dbReference type="EMBL" id="NBZD01000005">
    <property type="protein sequence ID" value="PNH17882.1"/>
    <property type="molecule type" value="Genomic_DNA"/>
</dbReference>
<accession>A0A2J8AZD6</accession>
<dbReference type="PROSITE" id="PS51918">
    <property type="entry name" value="RADICAL_SAM"/>
    <property type="match status" value="1"/>
</dbReference>
<dbReference type="InterPro" id="IPR007197">
    <property type="entry name" value="rSAM"/>
</dbReference>
<evidence type="ECO:0000259" key="7">
    <source>
        <dbReference type="PROSITE" id="PS51918"/>
    </source>
</evidence>
<evidence type="ECO:0000256" key="4">
    <source>
        <dbReference type="ARBA" id="ARBA00022723"/>
    </source>
</evidence>
<evidence type="ECO:0000313" key="9">
    <source>
        <dbReference type="Proteomes" id="UP000236394"/>
    </source>
</evidence>
<reference evidence="9" key="1">
    <citation type="submission" date="2017-04" db="EMBL/GenBank/DDBJ databases">
        <authorList>
            <person name="Bumgarner R.E."/>
            <person name="Fredricks D.N."/>
            <person name="Srinivasan S."/>
        </authorList>
    </citation>
    <scope>NUCLEOTIDE SEQUENCE [LARGE SCALE GENOMIC DNA]</scope>
    <source>
        <strain evidence="9">KA00405</strain>
    </source>
</reference>
<dbReference type="Pfam" id="PF04055">
    <property type="entry name" value="Radical_SAM"/>
    <property type="match status" value="1"/>
</dbReference>
<dbReference type="Proteomes" id="UP000236394">
    <property type="component" value="Unassembled WGS sequence"/>
</dbReference>
<name>A0A2J8AZD6_9FIRM</name>
<dbReference type="RefSeq" id="WP_102892767.1">
    <property type="nucleotide sequence ID" value="NZ_NBZD01000005.1"/>
</dbReference>
<gene>
    <name evidence="8" type="ORF">B7R76_07525</name>
</gene>
<dbReference type="PANTHER" id="PTHR11228">
    <property type="entry name" value="RADICAL SAM DOMAIN PROTEIN"/>
    <property type="match status" value="1"/>
</dbReference>
<keyword evidence="4" id="KW-0479">Metal-binding</keyword>
<dbReference type="Pfam" id="PF13186">
    <property type="entry name" value="SPASM"/>
    <property type="match status" value="1"/>
</dbReference>
<keyword evidence="2" id="KW-0004">4Fe-4S</keyword>
<dbReference type="NCBIfam" id="TIGR04085">
    <property type="entry name" value="rSAM_more_4Fe4S"/>
    <property type="match status" value="1"/>
</dbReference>
<dbReference type="GO" id="GO:0003824">
    <property type="term" value="F:catalytic activity"/>
    <property type="evidence" value="ECO:0007669"/>
    <property type="project" value="InterPro"/>
</dbReference>
<feature type="domain" description="Radical SAM core" evidence="7">
    <location>
        <begin position="17"/>
        <end position="224"/>
    </location>
</feature>
<dbReference type="InterPro" id="IPR050377">
    <property type="entry name" value="Radical_SAM_PqqE_MftC-like"/>
</dbReference>
<evidence type="ECO:0000256" key="2">
    <source>
        <dbReference type="ARBA" id="ARBA00022485"/>
    </source>
</evidence>
<dbReference type="SUPFAM" id="SSF102114">
    <property type="entry name" value="Radical SAM enzymes"/>
    <property type="match status" value="1"/>
</dbReference>
<dbReference type="AlphaFoldDB" id="A0A2J8AZD6"/>
<evidence type="ECO:0000256" key="1">
    <source>
        <dbReference type="ARBA" id="ARBA00001966"/>
    </source>
</evidence>
<organism evidence="8 9">
    <name type="scientific">Mageeibacillus indolicus</name>
    <dbReference type="NCBI Taxonomy" id="884684"/>
    <lineage>
        <taxon>Bacteria</taxon>
        <taxon>Bacillati</taxon>
        <taxon>Bacillota</taxon>
        <taxon>Clostridia</taxon>
        <taxon>Eubacteriales</taxon>
        <taxon>Oscillospiraceae</taxon>
        <taxon>Mageeibacillus</taxon>
    </lineage>
</organism>
<dbReference type="CDD" id="cd01335">
    <property type="entry name" value="Radical_SAM"/>
    <property type="match status" value="1"/>
</dbReference>
<protein>
    <recommendedName>
        <fullName evidence="7">Radical SAM core domain-containing protein</fullName>
    </recommendedName>
</protein>
<keyword evidence="6" id="KW-0411">Iron-sulfur</keyword>
<evidence type="ECO:0000256" key="6">
    <source>
        <dbReference type="ARBA" id="ARBA00023014"/>
    </source>
</evidence>
<dbReference type="InterPro" id="IPR023885">
    <property type="entry name" value="4Fe4S-binding_SPASM_dom"/>
</dbReference>